<protein>
    <submittedName>
        <fullName evidence="1">Uncharacterized protein</fullName>
    </submittedName>
</protein>
<organism evidence="1">
    <name type="scientific">Veillonella ratti</name>
    <dbReference type="NCBI Taxonomy" id="103892"/>
    <lineage>
        <taxon>Bacteria</taxon>
        <taxon>Bacillati</taxon>
        <taxon>Bacillota</taxon>
        <taxon>Negativicutes</taxon>
        <taxon>Veillonellales</taxon>
        <taxon>Veillonellaceae</taxon>
        <taxon>Veillonella</taxon>
    </lineage>
</organism>
<dbReference type="EMBL" id="CACRUX010000101">
    <property type="protein sequence ID" value="VYU52683.1"/>
    <property type="molecule type" value="Genomic_DNA"/>
</dbReference>
<gene>
    <name evidence="1" type="ORF">VRLFYP33_02371</name>
</gene>
<accession>A0A6N3FM88</accession>
<evidence type="ECO:0000313" key="1">
    <source>
        <dbReference type="EMBL" id="VYU52683.1"/>
    </source>
</evidence>
<dbReference type="RefSeq" id="WP_156705870.1">
    <property type="nucleotide sequence ID" value="NZ_CACRUX010000101.1"/>
</dbReference>
<sequence length="88" mass="10278">METLGNRFRRLMKELGINEIGEDTINPVMMNLTIKIKYKKCENDFNKIVDDFNELSNSNLNESLKEELLLGYIIKYGLEVSTEIKEEC</sequence>
<reference evidence="1" key="1">
    <citation type="submission" date="2019-11" db="EMBL/GenBank/DDBJ databases">
        <authorList>
            <person name="Feng L."/>
        </authorList>
    </citation>
    <scope>NUCLEOTIDE SEQUENCE</scope>
    <source>
        <strain evidence="1">VrattiLFYP33</strain>
    </source>
</reference>
<proteinExistence type="predicted"/>
<dbReference type="AlphaFoldDB" id="A0A6N3FM88"/>
<name>A0A6N3FM88_9FIRM</name>